<accession>A0A6A5ESL3</accession>
<organism evidence="1 2">
    <name type="scientific">Perca fluviatilis</name>
    <name type="common">European perch</name>
    <dbReference type="NCBI Taxonomy" id="8168"/>
    <lineage>
        <taxon>Eukaryota</taxon>
        <taxon>Metazoa</taxon>
        <taxon>Chordata</taxon>
        <taxon>Craniata</taxon>
        <taxon>Vertebrata</taxon>
        <taxon>Euteleostomi</taxon>
        <taxon>Actinopterygii</taxon>
        <taxon>Neopterygii</taxon>
        <taxon>Teleostei</taxon>
        <taxon>Neoteleostei</taxon>
        <taxon>Acanthomorphata</taxon>
        <taxon>Eupercaria</taxon>
        <taxon>Perciformes</taxon>
        <taxon>Percoidei</taxon>
        <taxon>Percidae</taxon>
        <taxon>Percinae</taxon>
        <taxon>Perca</taxon>
    </lineage>
</organism>
<dbReference type="EMBL" id="VHII01000003">
    <property type="protein sequence ID" value="KAF1392467.1"/>
    <property type="molecule type" value="Genomic_DNA"/>
</dbReference>
<keyword evidence="2" id="KW-1185">Reference proteome</keyword>
<dbReference type="Proteomes" id="UP000465112">
    <property type="component" value="Chromosome 3"/>
</dbReference>
<evidence type="ECO:0000313" key="1">
    <source>
        <dbReference type="EMBL" id="KAF1392467.1"/>
    </source>
</evidence>
<gene>
    <name evidence="1" type="ORF">PFLUV_G00028210</name>
</gene>
<dbReference type="PANTHER" id="PTHR23080:SF133">
    <property type="entry name" value="SI:CH211-262I1.5-RELATED"/>
    <property type="match status" value="1"/>
</dbReference>
<evidence type="ECO:0000313" key="2">
    <source>
        <dbReference type="Proteomes" id="UP000465112"/>
    </source>
</evidence>
<reference evidence="1 2" key="1">
    <citation type="submission" date="2019-06" db="EMBL/GenBank/DDBJ databases">
        <title>A chromosome-scale genome assembly of the European perch, Perca fluviatilis.</title>
        <authorList>
            <person name="Roques C."/>
            <person name="Zahm M."/>
            <person name="Cabau C."/>
            <person name="Klopp C."/>
            <person name="Bouchez O."/>
            <person name="Donnadieu C."/>
            <person name="Kuhl H."/>
            <person name="Gislard M."/>
            <person name="Guendouz S."/>
            <person name="Journot L."/>
            <person name="Haffray P."/>
            <person name="Bestin A."/>
            <person name="Morvezen R."/>
            <person name="Feron R."/>
            <person name="Wen M."/>
            <person name="Jouanno E."/>
            <person name="Herpin A."/>
            <person name="Schartl M."/>
            <person name="Postlethwait J."/>
            <person name="Schaerlinger B."/>
            <person name="Chardard D."/>
            <person name="Lecocq T."/>
            <person name="Poncet C."/>
            <person name="Jaffrelo L."/>
            <person name="Lampietro C."/>
            <person name="Guiguen Y."/>
        </authorList>
    </citation>
    <scope>NUCLEOTIDE SEQUENCE [LARGE SCALE GENOMIC DNA]</scope>
    <source>
        <tissue evidence="1">Blood</tissue>
    </source>
</reference>
<proteinExistence type="predicted"/>
<comment type="caution">
    <text evidence="1">The sequence shown here is derived from an EMBL/GenBank/DDBJ whole genome shotgun (WGS) entry which is preliminary data.</text>
</comment>
<dbReference type="PANTHER" id="PTHR23080">
    <property type="entry name" value="THAP DOMAIN PROTEIN"/>
    <property type="match status" value="1"/>
</dbReference>
<name>A0A6A5ESL3_PERFL</name>
<protein>
    <submittedName>
        <fullName evidence="1">Uncharacterized protein</fullName>
    </submittedName>
</protein>
<dbReference type="AlphaFoldDB" id="A0A6A5ESL3"/>
<sequence>MNQRFGIHRFAASDKDIHFFTRFASYDVLMRFWALIEPSLPYMVSVTQAQRGTFTEPSSIVTRSLQPIDEMFMFLNYLALGSKQRDLADRSDHYNVE</sequence>